<sequence>QKDNLNIDGTRRMGQLRTQIDHLTRLKRQPSKIEEEIKILQDKIFRKWPNQGKYYQRNSTIRIKADEAKSILESKKEELDEIKEKFDEKTEIINQIRAIE</sequence>
<comment type="caution">
    <text evidence="2">The sequence shown here is derived from an EMBL/GenBank/DDBJ whole genome shotgun (WGS) entry which is preliminary data.</text>
</comment>
<evidence type="ECO:0000313" key="3">
    <source>
        <dbReference type="Proteomes" id="UP001153678"/>
    </source>
</evidence>
<dbReference type="Proteomes" id="UP001153678">
    <property type="component" value="Unassembled WGS sequence"/>
</dbReference>
<name>A0A9W4TB60_9GLOM</name>
<gene>
    <name evidence="2" type="ORF">FWILDA_LOCUS18794</name>
</gene>
<dbReference type="EMBL" id="CAMKVN010019776">
    <property type="protein sequence ID" value="CAI2198880.1"/>
    <property type="molecule type" value="Genomic_DNA"/>
</dbReference>
<evidence type="ECO:0000313" key="2">
    <source>
        <dbReference type="EMBL" id="CAI2198880.1"/>
    </source>
</evidence>
<feature type="non-terminal residue" evidence="2">
    <location>
        <position position="1"/>
    </location>
</feature>
<feature type="non-terminal residue" evidence="2">
    <location>
        <position position="100"/>
    </location>
</feature>
<feature type="coiled-coil region" evidence="1">
    <location>
        <begin position="65"/>
        <end position="92"/>
    </location>
</feature>
<dbReference type="AlphaFoldDB" id="A0A9W4TB60"/>
<keyword evidence="1" id="KW-0175">Coiled coil</keyword>
<keyword evidence="3" id="KW-1185">Reference proteome</keyword>
<protein>
    <submittedName>
        <fullName evidence="2">3616_t:CDS:1</fullName>
    </submittedName>
</protein>
<evidence type="ECO:0000256" key="1">
    <source>
        <dbReference type="SAM" id="Coils"/>
    </source>
</evidence>
<reference evidence="2" key="1">
    <citation type="submission" date="2022-08" db="EMBL/GenBank/DDBJ databases">
        <authorList>
            <person name="Kallberg Y."/>
            <person name="Tangrot J."/>
            <person name="Rosling A."/>
        </authorList>
    </citation>
    <scope>NUCLEOTIDE SEQUENCE</scope>
    <source>
        <strain evidence="2">Wild A</strain>
    </source>
</reference>
<accession>A0A9W4TB60</accession>
<organism evidence="2 3">
    <name type="scientific">Funneliformis geosporum</name>
    <dbReference type="NCBI Taxonomy" id="1117311"/>
    <lineage>
        <taxon>Eukaryota</taxon>
        <taxon>Fungi</taxon>
        <taxon>Fungi incertae sedis</taxon>
        <taxon>Mucoromycota</taxon>
        <taxon>Glomeromycotina</taxon>
        <taxon>Glomeromycetes</taxon>
        <taxon>Glomerales</taxon>
        <taxon>Glomeraceae</taxon>
        <taxon>Funneliformis</taxon>
    </lineage>
</organism>
<proteinExistence type="predicted"/>
<dbReference type="OrthoDB" id="10543304at2759"/>